<dbReference type="NCBIfam" id="TIGR02937">
    <property type="entry name" value="sigma70-ECF"/>
    <property type="match status" value="1"/>
</dbReference>
<dbReference type="PANTHER" id="PTHR43133:SF8">
    <property type="entry name" value="RNA POLYMERASE SIGMA FACTOR HI_1459-RELATED"/>
    <property type="match status" value="1"/>
</dbReference>
<keyword evidence="9" id="KW-1185">Reference proteome</keyword>
<protein>
    <submittedName>
        <fullName evidence="8">Sigma-70 family RNA polymerase sigma factor</fullName>
    </submittedName>
</protein>
<dbReference type="InterPro" id="IPR014284">
    <property type="entry name" value="RNA_pol_sigma-70_dom"/>
</dbReference>
<reference evidence="8" key="1">
    <citation type="submission" date="2018-09" db="EMBL/GenBank/DDBJ databases">
        <title>Murine metabolic-syndrome-specific gut microbial biobank.</title>
        <authorList>
            <person name="Liu C."/>
        </authorList>
    </citation>
    <scope>NUCLEOTIDE SEQUENCE</scope>
    <source>
        <strain evidence="8">D42-62</strain>
    </source>
</reference>
<evidence type="ECO:0000259" key="6">
    <source>
        <dbReference type="Pfam" id="PF04542"/>
    </source>
</evidence>
<dbReference type="Gene3D" id="1.10.10.10">
    <property type="entry name" value="Winged helix-like DNA-binding domain superfamily/Winged helix DNA-binding domain"/>
    <property type="match status" value="1"/>
</dbReference>
<dbReference type="InterPro" id="IPR013325">
    <property type="entry name" value="RNA_pol_sigma_r2"/>
</dbReference>
<dbReference type="InterPro" id="IPR036388">
    <property type="entry name" value="WH-like_DNA-bd_sf"/>
</dbReference>
<keyword evidence="5" id="KW-0804">Transcription</keyword>
<feature type="domain" description="RNA polymerase sigma-70 region 2" evidence="6">
    <location>
        <begin position="67"/>
        <end position="126"/>
    </location>
</feature>
<gene>
    <name evidence="8" type="ORF">D5281_00905</name>
</gene>
<evidence type="ECO:0000256" key="1">
    <source>
        <dbReference type="ARBA" id="ARBA00010641"/>
    </source>
</evidence>
<dbReference type="SUPFAM" id="SSF88659">
    <property type="entry name" value="Sigma3 and sigma4 domains of RNA polymerase sigma factors"/>
    <property type="match status" value="1"/>
</dbReference>
<dbReference type="Proteomes" id="UP001154420">
    <property type="component" value="Unassembled WGS sequence"/>
</dbReference>
<dbReference type="GO" id="GO:0003677">
    <property type="term" value="F:DNA binding"/>
    <property type="evidence" value="ECO:0007669"/>
    <property type="project" value="UniProtKB-KW"/>
</dbReference>
<evidence type="ECO:0000256" key="4">
    <source>
        <dbReference type="ARBA" id="ARBA00023125"/>
    </source>
</evidence>
<comment type="caution">
    <text evidence="8">The sequence shown here is derived from an EMBL/GenBank/DDBJ whole genome shotgun (WGS) entry which is preliminary data.</text>
</comment>
<keyword evidence="3" id="KW-0731">Sigma factor</keyword>
<evidence type="ECO:0000256" key="2">
    <source>
        <dbReference type="ARBA" id="ARBA00023015"/>
    </source>
</evidence>
<dbReference type="CDD" id="cd06171">
    <property type="entry name" value="Sigma70_r4"/>
    <property type="match status" value="1"/>
</dbReference>
<evidence type="ECO:0000256" key="3">
    <source>
        <dbReference type="ARBA" id="ARBA00023082"/>
    </source>
</evidence>
<dbReference type="Pfam" id="PF04542">
    <property type="entry name" value="Sigma70_r2"/>
    <property type="match status" value="1"/>
</dbReference>
<keyword evidence="2" id="KW-0805">Transcription regulation</keyword>
<dbReference type="InterPro" id="IPR013249">
    <property type="entry name" value="RNA_pol_sigma70_r4_t2"/>
</dbReference>
<dbReference type="AlphaFoldDB" id="A0A9X5BC26"/>
<dbReference type="InterPro" id="IPR013324">
    <property type="entry name" value="RNA_pol_sigma_r3/r4-like"/>
</dbReference>
<dbReference type="EMBL" id="QZDT01000001">
    <property type="protein sequence ID" value="NBJ91174.1"/>
    <property type="molecule type" value="Genomic_DNA"/>
</dbReference>
<comment type="similarity">
    <text evidence="1">Belongs to the sigma-70 factor family. ECF subfamily.</text>
</comment>
<dbReference type="Gene3D" id="1.10.1740.10">
    <property type="match status" value="1"/>
</dbReference>
<dbReference type="Pfam" id="PF08281">
    <property type="entry name" value="Sigma70_r4_2"/>
    <property type="match status" value="1"/>
</dbReference>
<dbReference type="InterPro" id="IPR039425">
    <property type="entry name" value="RNA_pol_sigma-70-like"/>
</dbReference>
<dbReference type="InterPro" id="IPR007627">
    <property type="entry name" value="RNA_pol_sigma70_r2"/>
</dbReference>
<organism evidence="8 9">
    <name type="scientific">Parablautia muri</name>
    <dbReference type="NCBI Taxonomy" id="2320879"/>
    <lineage>
        <taxon>Bacteria</taxon>
        <taxon>Bacillati</taxon>
        <taxon>Bacillota</taxon>
        <taxon>Clostridia</taxon>
        <taxon>Lachnospirales</taxon>
        <taxon>Lachnospiraceae</taxon>
        <taxon>Parablautia</taxon>
    </lineage>
</organism>
<dbReference type="PANTHER" id="PTHR43133">
    <property type="entry name" value="RNA POLYMERASE ECF-TYPE SIGMA FACTO"/>
    <property type="match status" value="1"/>
</dbReference>
<evidence type="ECO:0000259" key="7">
    <source>
        <dbReference type="Pfam" id="PF08281"/>
    </source>
</evidence>
<sequence length="215" mass="24780">MPDKKHRASDRCGKPDNNGLTSKLDICCYSIFPALRTVTGILPGPGILSDGCGTGRRWKDMDLEAAVRKHSEMLYRICIVILGSEQDTQDAIQETFCKYLEKKPKFVDGEHEKAWLIKVATNHCRDIQRFRFRHPKVPIEELAGTLVSQQEDREAVRELLQMPPKQRAVMVLHYVEGYQVKEIAGILGITEHAVKKRLQRGREQFRTAWKEEYCR</sequence>
<accession>A0A9X5BC26</accession>
<dbReference type="SUPFAM" id="SSF88946">
    <property type="entry name" value="Sigma2 domain of RNA polymerase sigma factors"/>
    <property type="match status" value="1"/>
</dbReference>
<feature type="domain" description="RNA polymerase sigma factor 70 region 4 type 2" evidence="7">
    <location>
        <begin position="156"/>
        <end position="204"/>
    </location>
</feature>
<dbReference type="GO" id="GO:0006352">
    <property type="term" value="P:DNA-templated transcription initiation"/>
    <property type="evidence" value="ECO:0007669"/>
    <property type="project" value="InterPro"/>
</dbReference>
<evidence type="ECO:0000313" key="9">
    <source>
        <dbReference type="Proteomes" id="UP001154420"/>
    </source>
</evidence>
<name>A0A9X5BC26_9FIRM</name>
<proteinExistence type="inferred from homology"/>
<evidence type="ECO:0000313" key="8">
    <source>
        <dbReference type="EMBL" id="NBJ91174.1"/>
    </source>
</evidence>
<evidence type="ECO:0000256" key="5">
    <source>
        <dbReference type="ARBA" id="ARBA00023163"/>
    </source>
</evidence>
<keyword evidence="4" id="KW-0238">DNA-binding</keyword>
<dbReference type="GO" id="GO:0016987">
    <property type="term" value="F:sigma factor activity"/>
    <property type="evidence" value="ECO:0007669"/>
    <property type="project" value="UniProtKB-KW"/>
</dbReference>